<sequence>MNAAHPWRVTAPWYRWDKAGVPSSGRGTAPVLQKFASDDFVNDFLRDPQHSLRFDDDDQIYNLHYVTLPATRFAGKLAAFFPLKADGTPWRQGDPATDLRRSSLVPSGLRKLFLPAHARHYLVVCELHCDAPGMPAVPAEAVCQAGFVVRRRRLAVPQEASAEGGRRLRDLVSAQAVLAGLEETIPLRPAAARQRAARNARLKAHGEFEARRAAAHDEVLRQRALLAGWQAEHGVVDFAQGWVPGEHRGIGQWQPVEETPQTLTEAWFPLYRVFADPKVTDHAARGRALYFGVVPTSAFETTNAGDPRFDERSIYEIRAFFRRHDCACPGAGLNARAPDCDGALTWSAPLPRYRLAAPSDPMGSANRPVTIQMPNLAELAAQALARPVGSLSPVKFVQPQSLHPKVEGGAVTGGSMGPGAVCHFSIPLITLVALFVLSLFLPIVVFIFQLWFLLAFKFCILPSFKFEGALQTELAAIPPKVGIDAGLDLAVGVDDAAFRIEVGGDVLDGDMVRAALLEVSPDNSAQSLPHALAEASGLPRGAGGIANPEHLARAHAIRQDLDRLTNAPLVGLSNVLNEQSRLSTPDDPSELGSRLDLTGRLRFEPRRISQWKYETQLPTTGEYA</sequence>
<proteinExistence type="predicted"/>
<evidence type="ECO:0000256" key="1">
    <source>
        <dbReference type="SAM" id="Phobius"/>
    </source>
</evidence>
<accession>A0ABY6DS02</accession>
<keyword evidence="3" id="KW-1185">Reference proteome</keyword>
<gene>
    <name evidence="2" type="ORF">N8I74_15365</name>
</gene>
<name>A0ABY6DS02_9NEIS</name>
<reference evidence="2" key="1">
    <citation type="submission" date="2022-10" db="EMBL/GenBank/DDBJ databases">
        <title>Chitiniphilus purpureus sp. nov., a novel chitin-degrading bacterium isolated from crawfish pond sediment.</title>
        <authorList>
            <person name="Li K."/>
        </authorList>
    </citation>
    <scope>NUCLEOTIDE SEQUENCE</scope>
    <source>
        <strain evidence="2">CD1</strain>
    </source>
</reference>
<feature type="transmembrane region" description="Helical" evidence="1">
    <location>
        <begin position="428"/>
        <end position="456"/>
    </location>
</feature>
<dbReference type="Proteomes" id="UP001061302">
    <property type="component" value="Chromosome"/>
</dbReference>
<protein>
    <submittedName>
        <fullName evidence="2">Uncharacterized protein</fullName>
    </submittedName>
</protein>
<organism evidence="2 3">
    <name type="scientific">Chitiniphilus purpureus</name>
    <dbReference type="NCBI Taxonomy" id="2981137"/>
    <lineage>
        <taxon>Bacteria</taxon>
        <taxon>Pseudomonadati</taxon>
        <taxon>Pseudomonadota</taxon>
        <taxon>Betaproteobacteria</taxon>
        <taxon>Neisseriales</taxon>
        <taxon>Chitinibacteraceae</taxon>
        <taxon>Chitiniphilus</taxon>
    </lineage>
</organism>
<keyword evidence="1" id="KW-0812">Transmembrane</keyword>
<evidence type="ECO:0000313" key="2">
    <source>
        <dbReference type="EMBL" id="UXY14683.1"/>
    </source>
</evidence>
<evidence type="ECO:0000313" key="3">
    <source>
        <dbReference type="Proteomes" id="UP001061302"/>
    </source>
</evidence>
<dbReference type="EMBL" id="CP106753">
    <property type="protein sequence ID" value="UXY14683.1"/>
    <property type="molecule type" value="Genomic_DNA"/>
</dbReference>
<dbReference type="RefSeq" id="WP_263123986.1">
    <property type="nucleotide sequence ID" value="NZ_CP106753.1"/>
</dbReference>
<keyword evidence="1" id="KW-1133">Transmembrane helix</keyword>
<keyword evidence="1" id="KW-0472">Membrane</keyword>